<evidence type="ECO:0000256" key="4">
    <source>
        <dbReference type="ARBA" id="ARBA00022475"/>
    </source>
</evidence>
<evidence type="ECO:0000259" key="10">
    <source>
        <dbReference type="Pfam" id="PF04535"/>
    </source>
</evidence>
<evidence type="ECO:0000256" key="8">
    <source>
        <dbReference type="RuleBase" id="RU361233"/>
    </source>
</evidence>
<reference evidence="11 12" key="1">
    <citation type="submission" date="2024-02" db="EMBL/GenBank/DDBJ databases">
        <title>High-quality chromosome-scale genome assembly of Pensacola bahiagrass (Paspalum notatum Flugge var. saurae).</title>
        <authorList>
            <person name="Vega J.M."/>
            <person name="Podio M."/>
            <person name="Orjuela J."/>
            <person name="Siena L.A."/>
            <person name="Pessino S.C."/>
            <person name="Combes M.C."/>
            <person name="Mariac C."/>
            <person name="Albertini E."/>
            <person name="Pupilli F."/>
            <person name="Ortiz J.P.A."/>
            <person name="Leblanc O."/>
        </authorList>
    </citation>
    <scope>NUCLEOTIDE SEQUENCE [LARGE SCALE GENOMIC DNA]</scope>
    <source>
        <strain evidence="11">R1</strain>
        <tissue evidence="11">Leaf</tissue>
    </source>
</reference>
<dbReference type="EMBL" id="CP144750">
    <property type="protein sequence ID" value="WVZ79117.1"/>
    <property type="molecule type" value="Genomic_DNA"/>
</dbReference>
<evidence type="ECO:0000256" key="2">
    <source>
        <dbReference type="ARBA" id="ARBA00007651"/>
    </source>
</evidence>
<dbReference type="Proteomes" id="UP001341281">
    <property type="component" value="Chromosome 06"/>
</dbReference>
<evidence type="ECO:0000313" key="11">
    <source>
        <dbReference type="EMBL" id="WVZ79117.1"/>
    </source>
</evidence>
<dbReference type="InterPro" id="IPR006702">
    <property type="entry name" value="CASP_dom"/>
</dbReference>
<comment type="similarity">
    <text evidence="2 8">Belongs to the Casparian strip membrane proteins (CASP) family.</text>
</comment>
<evidence type="ECO:0000256" key="6">
    <source>
        <dbReference type="ARBA" id="ARBA00022989"/>
    </source>
</evidence>
<accession>A0AAQ3TVV8</accession>
<comment type="subunit">
    <text evidence="3 8">Homodimer and heterodimers.</text>
</comment>
<feature type="transmembrane region" description="Helical" evidence="8">
    <location>
        <begin position="266"/>
        <end position="286"/>
    </location>
</feature>
<dbReference type="InterPro" id="IPR006459">
    <property type="entry name" value="CASP/CASPL"/>
</dbReference>
<dbReference type="PANTHER" id="PTHR33573:SF30">
    <property type="entry name" value="CASP-LIKE PROTEIN 2C1-RELATED"/>
    <property type="match status" value="1"/>
</dbReference>
<feature type="transmembrane region" description="Helical" evidence="8">
    <location>
        <begin position="175"/>
        <end position="193"/>
    </location>
</feature>
<keyword evidence="6 8" id="KW-1133">Transmembrane helix</keyword>
<evidence type="ECO:0000313" key="12">
    <source>
        <dbReference type="Proteomes" id="UP001341281"/>
    </source>
</evidence>
<dbReference type="NCBIfam" id="TIGR01569">
    <property type="entry name" value="A_tha_TIGR01569"/>
    <property type="match status" value="1"/>
</dbReference>
<dbReference type="Pfam" id="PF04535">
    <property type="entry name" value="CASP_dom"/>
    <property type="match status" value="1"/>
</dbReference>
<name>A0AAQ3TVV8_PASNO</name>
<dbReference type="PANTHER" id="PTHR33573">
    <property type="entry name" value="CASP-LIKE PROTEIN 4A4"/>
    <property type="match status" value="1"/>
</dbReference>
<protein>
    <recommendedName>
        <fullName evidence="8">CASP-like protein</fullName>
    </recommendedName>
</protein>
<proteinExistence type="inferred from homology"/>
<keyword evidence="4 8" id="KW-1003">Cell membrane</keyword>
<feature type="transmembrane region" description="Helical" evidence="8">
    <location>
        <begin position="213"/>
        <end position="246"/>
    </location>
</feature>
<evidence type="ECO:0000256" key="7">
    <source>
        <dbReference type="ARBA" id="ARBA00023136"/>
    </source>
</evidence>
<feature type="domain" description="Casparian strip membrane protein" evidence="10">
    <location>
        <begin position="134"/>
        <end position="278"/>
    </location>
</feature>
<keyword evidence="5 8" id="KW-0812">Transmembrane</keyword>
<evidence type="ECO:0000256" key="5">
    <source>
        <dbReference type="ARBA" id="ARBA00022692"/>
    </source>
</evidence>
<feature type="transmembrane region" description="Helical" evidence="8">
    <location>
        <begin position="137"/>
        <end position="155"/>
    </location>
</feature>
<keyword evidence="12" id="KW-1185">Reference proteome</keyword>
<evidence type="ECO:0000256" key="3">
    <source>
        <dbReference type="ARBA" id="ARBA00011489"/>
    </source>
</evidence>
<dbReference type="AlphaFoldDB" id="A0AAQ3TVV8"/>
<organism evidence="11 12">
    <name type="scientific">Paspalum notatum var. saurae</name>
    <dbReference type="NCBI Taxonomy" id="547442"/>
    <lineage>
        <taxon>Eukaryota</taxon>
        <taxon>Viridiplantae</taxon>
        <taxon>Streptophyta</taxon>
        <taxon>Embryophyta</taxon>
        <taxon>Tracheophyta</taxon>
        <taxon>Spermatophyta</taxon>
        <taxon>Magnoliopsida</taxon>
        <taxon>Liliopsida</taxon>
        <taxon>Poales</taxon>
        <taxon>Poaceae</taxon>
        <taxon>PACMAD clade</taxon>
        <taxon>Panicoideae</taxon>
        <taxon>Andropogonodae</taxon>
        <taxon>Paspaleae</taxon>
        <taxon>Paspalinae</taxon>
        <taxon>Paspalum</taxon>
    </lineage>
</organism>
<feature type="region of interest" description="Disordered" evidence="9">
    <location>
        <begin position="1"/>
        <end position="34"/>
    </location>
</feature>
<sequence>RTRHTGVERPTLPASQPHGGGGAPAYKDSAEPTPCRAVRGKHTAGIARLRDTHARGGRCLLATPPSEPRSLARSLAASAGCRPRARAPRRSSGSERVRLARRACVHARLVPCPRAALRGARSSTMAARAWEVKAEGFLRGGCAALAAAAALLVGLSTQTEDVLLVRKRATVKDVQALWVLAMAAAAAAGYHLLQLLKCVYLGRANPCRRSTAALAWACLLLDKACAYTTFATTVAAAQACVIALGGAHALQWTKLCNIYTRFCEQIAGSLALGMLAAVGTAVLSAVSARNVFRLYPSAAPAPRPGADAR</sequence>
<comment type="subcellular location">
    <subcellularLocation>
        <location evidence="1 8">Cell membrane</location>
        <topology evidence="1 8">Multi-pass membrane protein</topology>
    </subcellularLocation>
</comment>
<dbReference type="GO" id="GO:0005886">
    <property type="term" value="C:plasma membrane"/>
    <property type="evidence" value="ECO:0007669"/>
    <property type="project" value="UniProtKB-SubCell"/>
</dbReference>
<evidence type="ECO:0000256" key="1">
    <source>
        <dbReference type="ARBA" id="ARBA00004651"/>
    </source>
</evidence>
<keyword evidence="7 8" id="KW-0472">Membrane</keyword>
<evidence type="ECO:0000256" key="9">
    <source>
        <dbReference type="SAM" id="MobiDB-lite"/>
    </source>
</evidence>
<gene>
    <name evidence="11" type="ORF">U9M48_026735</name>
</gene>
<feature type="non-terminal residue" evidence="11">
    <location>
        <position position="309"/>
    </location>
</feature>